<gene>
    <name evidence="1" type="ORF">X777_07434</name>
</gene>
<organism evidence="1 2">
    <name type="scientific">Ooceraea biroi</name>
    <name type="common">Clonal raider ant</name>
    <name type="synonym">Cerapachys biroi</name>
    <dbReference type="NCBI Taxonomy" id="2015173"/>
    <lineage>
        <taxon>Eukaryota</taxon>
        <taxon>Metazoa</taxon>
        <taxon>Ecdysozoa</taxon>
        <taxon>Arthropoda</taxon>
        <taxon>Hexapoda</taxon>
        <taxon>Insecta</taxon>
        <taxon>Pterygota</taxon>
        <taxon>Neoptera</taxon>
        <taxon>Endopterygota</taxon>
        <taxon>Hymenoptera</taxon>
        <taxon>Apocrita</taxon>
        <taxon>Aculeata</taxon>
        <taxon>Formicoidea</taxon>
        <taxon>Formicidae</taxon>
        <taxon>Dorylinae</taxon>
        <taxon>Ooceraea</taxon>
    </lineage>
</organism>
<evidence type="ECO:0000313" key="1">
    <source>
        <dbReference type="EMBL" id="EZA62620.1"/>
    </source>
</evidence>
<dbReference type="EMBL" id="KK107019">
    <property type="protein sequence ID" value="EZA62620.1"/>
    <property type="molecule type" value="Genomic_DNA"/>
</dbReference>
<accession>A0A026X2X8</accession>
<protein>
    <recommendedName>
        <fullName evidence="3">THAP-type domain-containing protein</fullName>
    </recommendedName>
</protein>
<evidence type="ECO:0000313" key="2">
    <source>
        <dbReference type="Proteomes" id="UP000053097"/>
    </source>
</evidence>
<reference evidence="1 2" key="1">
    <citation type="journal article" date="2014" name="Curr. Biol.">
        <title>The genome of the clonal raider ant Cerapachys biroi.</title>
        <authorList>
            <person name="Oxley P.R."/>
            <person name="Ji L."/>
            <person name="Fetter-Pruneda I."/>
            <person name="McKenzie S.K."/>
            <person name="Li C."/>
            <person name="Hu H."/>
            <person name="Zhang G."/>
            <person name="Kronauer D.J."/>
        </authorList>
    </citation>
    <scope>NUCLEOTIDE SEQUENCE [LARGE SCALE GENOMIC DNA]</scope>
</reference>
<dbReference type="AlphaFoldDB" id="A0A026X2X8"/>
<sequence length="139" mass="16183">MHCIAPGCTSGYPSNKEKVHFFYVPAAPYKIPRLRKGTVPSQFPWTEASKINNNENNPEMSADAQNFDLFLNMERQNQILSFDDVIHALDKNEINIPKTWTYTKHSNSDIQLLIFFLPTCSMMKKYDKYTIYIEESPRL</sequence>
<dbReference type="Proteomes" id="UP000053097">
    <property type="component" value="Unassembled WGS sequence"/>
</dbReference>
<name>A0A026X2X8_OOCBI</name>
<proteinExistence type="predicted"/>
<keyword evidence="2" id="KW-1185">Reference proteome</keyword>
<evidence type="ECO:0008006" key="3">
    <source>
        <dbReference type="Google" id="ProtNLM"/>
    </source>
</evidence>